<dbReference type="GO" id="GO:0055052">
    <property type="term" value="C:ATP-binding cassette (ABC) transporter complex, substrate-binding subunit-containing"/>
    <property type="evidence" value="ECO:0007669"/>
    <property type="project" value="TreeGrafter"/>
</dbReference>
<comment type="similarity">
    <text evidence="1">Belongs to the bacterial solute-binding protein 1 family.</text>
</comment>
<dbReference type="OrthoDB" id="6431346at2"/>
<dbReference type="PANTHER" id="PTHR30061:SF50">
    <property type="entry name" value="MALTOSE_MALTODEXTRIN-BINDING PERIPLASMIC PROTEIN"/>
    <property type="match status" value="1"/>
</dbReference>
<dbReference type="InterPro" id="IPR006059">
    <property type="entry name" value="SBP"/>
</dbReference>
<dbReference type="Pfam" id="PF13416">
    <property type="entry name" value="SBP_bac_8"/>
    <property type="match status" value="1"/>
</dbReference>
<sequence length="463" mass="51316">MKKNCFAVMLILCLAATTLYANGGQEASSGPRTVSIEVWTREGGINHWRADLAVEAAKELNAQLKAEGSQITVEAVPVLDEGDWGGYKKKYSLAADSGEAPLIVVSGHEDIATWGQAGYIVPLASSVEEIQGEAEQFADVIPSLWNCASWHGNIWGVPQDTEARPMYFNKTLLKKVGFTDAQIAQLPKDIEEGKFTLQDIVSTAQKAVEMGVVEPGYGYWHRPKKGGDFVQFYRAFGGEIYDAQEDKLVVTRDALVRFYAFQRSCVETGITPATYIGTEWNIWHDVVSNNKALFFNGGTWMWADWAKNYAEGGEDALFANIGYAYEPSGIRGRKGSTLSHPLVYLISSERASGSTDQELAERLIALMTTTERNTRHAVESGHLGILQSQAHYDAYTSNKFLADVTYLLDNNFYQPNHVLYGTWFDSLWDNMVAAEQGEKSPEEAAEDAVKVMKLELDDQLIVK</sequence>
<dbReference type="PANTHER" id="PTHR30061">
    <property type="entry name" value="MALTOSE-BINDING PERIPLASMIC PROTEIN"/>
    <property type="match status" value="1"/>
</dbReference>
<accession>E1R8Y4</accession>
<dbReference type="EMBL" id="CP002116">
    <property type="protein sequence ID" value="ADK82953.1"/>
    <property type="molecule type" value="Genomic_DNA"/>
</dbReference>
<dbReference type="GO" id="GO:1901982">
    <property type="term" value="F:maltose binding"/>
    <property type="evidence" value="ECO:0007669"/>
    <property type="project" value="TreeGrafter"/>
</dbReference>
<evidence type="ECO:0000256" key="4">
    <source>
        <dbReference type="SAM" id="SignalP"/>
    </source>
</evidence>
<organism evidence="5 6">
    <name type="scientific">Sediminispirochaeta smaragdinae (strain DSM 11293 / JCM 15392 / SEBR 4228)</name>
    <name type="common">Spirochaeta smaragdinae</name>
    <dbReference type="NCBI Taxonomy" id="573413"/>
    <lineage>
        <taxon>Bacteria</taxon>
        <taxon>Pseudomonadati</taxon>
        <taxon>Spirochaetota</taxon>
        <taxon>Spirochaetia</taxon>
        <taxon>Spirochaetales</taxon>
        <taxon>Spirochaetaceae</taxon>
        <taxon>Sediminispirochaeta</taxon>
    </lineage>
</organism>
<evidence type="ECO:0000256" key="2">
    <source>
        <dbReference type="ARBA" id="ARBA00022448"/>
    </source>
</evidence>
<protein>
    <submittedName>
        <fullName evidence="5">Extracellular solute-binding protein family 1</fullName>
    </submittedName>
</protein>
<name>E1R8Y4_SEDSS</name>
<evidence type="ECO:0000256" key="1">
    <source>
        <dbReference type="ARBA" id="ARBA00008520"/>
    </source>
</evidence>
<dbReference type="RefSeq" id="WP_013256412.1">
    <property type="nucleotide sequence ID" value="NC_014364.1"/>
</dbReference>
<dbReference type="eggNOG" id="COG2182">
    <property type="taxonomic scope" value="Bacteria"/>
</dbReference>
<dbReference type="Gene3D" id="3.40.190.10">
    <property type="entry name" value="Periplasmic binding protein-like II"/>
    <property type="match status" value="1"/>
</dbReference>
<evidence type="ECO:0000313" key="6">
    <source>
        <dbReference type="Proteomes" id="UP000002318"/>
    </source>
</evidence>
<keyword evidence="2" id="KW-0813">Transport</keyword>
<dbReference type="STRING" id="573413.Spirs_3868"/>
<reference evidence="5 6" key="1">
    <citation type="journal article" date="2010" name="Stand. Genomic Sci.">
        <title>Complete genome sequence of Spirochaeta smaragdinae type strain (SEBR 4228).</title>
        <authorList>
            <person name="Mavromatis K."/>
            <person name="Yasawong M."/>
            <person name="Chertkov O."/>
            <person name="Lapidus A."/>
            <person name="Lucas S."/>
            <person name="Nolan M."/>
            <person name="Del Rio T.G."/>
            <person name="Tice H."/>
            <person name="Cheng J.F."/>
            <person name="Pitluck S."/>
            <person name="Liolios K."/>
            <person name="Ivanova N."/>
            <person name="Tapia R."/>
            <person name="Han C."/>
            <person name="Bruce D."/>
            <person name="Goodwin L."/>
            <person name="Pati A."/>
            <person name="Chen A."/>
            <person name="Palaniappan K."/>
            <person name="Land M."/>
            <person name="Hauser L."/>
            <person name="Chang Y.J."/>
            <person name="Jeffries C.D."/>
            <person name="Detter J.C."/>
            <person name="Rohde M."/>
            <person name="Brambilla E."/>
            <person name="Spring S."/>
            <person name="Goker M."/>
            <person name="Sikorski J."/>
            <person name="Woyke T."/>
            <person name="Bristow J."/>
            <person name="Eisen J.A."/>
            <person name="Markowitz V."/>
            <person name="Hugenholtz P."/>
            <person name="Klenk H.P."/>
            <person name="Kyrpides N.C."/>
        </authorList>
    </citation>
    <scope>NUCLEOTIDE SEQUENCE [LARGE SCALE GENOMIC DNA]</scope>
    <source>
        <strain evidence="6">DSM 11293 / JCM 15392 / SEBR 4228</strain>
    </source>
</reference>
<dbReference type="SUPFAM" id="SSF53850">
    <property type="entry name" value="Periplasmic binding protein-like II"/>
    <property type="match status" value="1"/>
</dbReference>
<dbReference type="Proteomes" id="UP000002318">
    <property type="component" value="Chromosome"/>
</dbReference>
<keyword evidence="3 4" id="KW-0732">Signal</keyword>
<dbReference type="KEGG" id="ssm:Spirs_3868"/>
<gene>
    <name evidence="5" type="ordered locus">Spirs_3868</name>
</gene>
<proteinExistence type="inferred from homology"/>
<feature type="chain" id="PRO_5003150672" evidence="4">
    <location>
        <begin position="22"/>
        <end position="463"/>
    </location>
</feature>
<dbReference type="HOGENOM" id="CLU_031522_0_0_12"/>
<feature type="signal peptide" evidence="4">
    <location>
        <begin position="1"/>
        <end position="21"/>
    </location>
</feature>
<evidence type="ECO:0000313" key="5">
    <source>
        <dbReference type="EMBL" id="ADK82953.1"/>
    </source>
</evidence>
<dbReference type="GO" id="GO:0015768">
    <property type="term" value="P:maltose transport"/>
    <property type="evidence" value="ECO:0007669"/>
    <property type="project" value="TreeGrafter"/>
</dbReference>
<dbReference type="AlphaFoldDB" id="E1R8Y4"/>
<dbReference type="GO" id="GO:0042956">
    <property type="term" value="P:maltodextrin transmembrane transport"/>
    <property type="evidence" value="ECO:0007669"/>
    <property type="project" value="TreeGrafter"/>
</dbReference>
<evidence type="ECO:0000256" key="3">
    <source>
        <dbReference type="ARBA" id="ARBA00022729"/>
    </source>
</evidence>
<keyword evidence="6" id="KW-1185">Reference proteome</keyword>